<feature type="region of interest" description="Disordered" evidence="2">
    <location>
        <begin position="3080"/>
        <end position="3114"/>
    </location>
</feature>
<dbReference type="InterPro" id="IPR011050">
    <property type="entry name" value="Pectin_lyase_fold/virulence"/>
</dbReference>
<dbReference type="InterPro" id="IPR050909">
    <property type="entry name" value="Bact_Autotransporter_VF"/>
</dbReference>
<dbReference type="Pfam" id="PF18886">
    <property type="entry name" value="DUF5649"/>
    <property type="match status" value="17"/>
</dbReference>
<dbReference type="NCBIfam" id="TIGR01901">
    <property type="entry name" value="adhes_NPXG"/>
    <property type="match status" value="1"/>
</dbReference>
<dbReference type="EMBL" id="NISI01000007">
    <property type="protein sequence ID" value="OWR02618.1"/>
    <property type="molecule type" value="Genomic_DNA"/>
</dbReference>
<keyword evidence="5" id="KW-1185">Reference proteome</keyword>
<dbReference type="NCBIfam" id="TIGR02601">
    <property type="entry name" value="autotrns_rpt"/>
    <property type="match status" value="6"/>
</dbReference>
<name>A0A254NB13_9BURK</name>
<proteinExistence type="predicted"/>
<evidence type="ECO:0000256" key="1">
    <source>
        <dbReference type="ARBA" id="ARBA00022729"/>
    </source>
</evidence>
<feature type="domain" description="Filamentous haemagglutinin FhaB/tRNA nuclease CdiA-like TPS" evidence="3">
    <location>
        <begin position="44"/>
        <end position="152"/>
    </location>
</feature>
<accession>A0A254NB13</accession>
<dbReference type="Gene3D" id="2.160.20.20">
    <property type="match status" value="1"/>
</dbReference>
<dbReference type="PANTHER" id="PTHR12338:SF5">
    <property type="entry name" value="ANTIGEN 43-RELATED"/>
    <property type="match status" value="1"/>
</dbReference>
<evidence type="ECO:0000313" key="5">
    <source>
        <dbReference type="Proteomes" id="UP000197446"/>
    </source>
</evidence>
<reference evidence="4 5" key="1">
    <citation type="journal article" date="2007" name="Int. J. Syst. Evol. Microbiol.">
        <title>Description of Pelomonas aquatica sp. nov. and Pelomonas puraquae sp. nov., isolated from industrial and haemodialysis water.</title>
        <authorList>
            <person name="Gomila M."/>
            <person name="Bowien B."/>
            <person name="Falsen E."/>
            <person name="Moore E.R."/>
            <person name="Lalucat J."/>
        </authorList>
    </citation>
    <scope>NUCLEOTIDE SEQUENCE [LARGE SCALE GENOMIC DNA]</scope>
    <source>
        <strain evidence="4 5">CCUG 52769</strain>
    </source>
</reference>
<protein>
    <recommendedName>
        <fullName evidence="3">Filamentous haemagglutinin FhaB/tRNA nuclease CdiA-like TPS domain-containing protein</fullName>
    </recommendedName>
</protein>
<dbReference type="PANTHER" id="PTHR12338">
    <property type="entry name" value="AUTOTRANSPORTER"/>
    <property type="match status" value="1"/>
</dbReference>
<dbReference type="InterPro" id="IPR008638">
    <property type="entry name" value="FhaB/CdiA-like_TPS"/>
</dbReference>
<evidence type="ECO:0000256" key="2">
    <source>
        <dbReference type="SAM" id="MobiDB-lite"/>
    </source>
</evidence>
<dbReference type="Pfam" id="PF12951">
    <property type="entry name" value="PATR"/>
    <property type="match status" value="7"/>
</dbReference>
<evidence type="ECO:0000313" key="4">
    <source>
        <dbReference type="EMBL" id="OWR02618.1"/>
    </source>
</evidence>
<dbReference type="Gene3D" id="2.160.20.10">
    <property type="entry name" value="Single-stranded right-handed beta-helix, Pectin lyase-like"/>
    <property type="match status" value="1"/>
</dbReference>
<dbReference type="SMART" id="SM00912">
    <property type="entry name" value="Haemagg_act"/>
    <property type="match status" value="1"/>
</dbReference>
<dbReference type="InterPro" id="IPR012334">
    <property type="entry name" value="Pectin_lyas_fold"/>
</dbReference>
<dbReference type="InterPro" id="IPR012332">
    <property type="entry name" value="Autotransporter_pectin_lyase_C"/>
</dbReference>
<dbReference type="InterPro" id="IPR013425">
    <property type="entry name" value="Autotrns_rpt"/>
</dbReference>
<evidence type="ECO:0000259" key="3">
    <source>
        <dbReference type="SMART" id="SM00912"/>
    </source>
</evidence>
<dbReference type="SUPFAM" id="SSF51126">
    <property type="entry name" value="Pectin lyase-like"/>
    <property type="match status" value="4"/>
</dbReference>
<keyword evidence="1" id="KW-0732">Signal</keyword>
<sequence length="3114" mass="303750">MRKEAGVSDVAKPQPPCIGRRAARVGRPAALGLALSLALAYPLAHALPQGGQVVQGQVSLSPGLIQQGSDKAIVNWQSFSIGAGESLRVQQPGVNSVLLNRVVGGDPSLILGQLQANGRVFLVNPRGIVFGRGSQVDAGALVASTLDLSDGDFLAGVYRFSAGAGAGGLRAEGRLSAPAGTVALLAPDLAVSGQITARRVGLAAASQVQVDVEGDGLVLFNLRNEGRDVALKFSGQVLAEGGSVEMRAQARAGAAGQVLNMDGLVQARSLRQQGGRILIDGGTAGDTLVAGQMDARGETGGQVTVLGQRVALLDAARVDASGRSAGGEVRIGGGVQGQGTTHNAEDTVVTAGAEIHADATAQGTGGLVAVWADRRTDMRGRISARGGTLGGDGGFVETSGRVSLSLTTGRVDVAAPRGRAGQWLLDPYDLTIQDPGGAAPAPAPTPPSLFESTAASSVLDVRALNDALGTGASVTISTGSASSPGGQDGNIKVDGDIRANGASSLSLQAAGGISFTALGQIRSTSGALAVNLSAKTSVDTTAGSIDTLGGSLTVTAPAGAALGTVHAGAVTVDVSGGSGGITLGSLDAGQLTLTAGAGLTTLGAGRVTGLSVTTAGGAITQGAGALVVNGAASLTTGAGSVTLSDVSVDDRLDLTTSTGPVSLGKINALGGLKFRSTSGALQQTDALTLSGGADISTAGSVSLDATGNALAGPLVISAGSTRLRSEASTPLTLGQTTVNGTLTITAPNPASSLVQTGRISASGVTTLNVAGDVVLPDLANAWGSGLDISARALDLGAGGNLTLQSLSLAQDQSLRLRAQGRLDLGPATRLDTGAGSLTLASGGDFTVVGPLAGHDISLSATNRLTLDNDVTATGRLDLAAGSSLLAGLRQTGGRLNVAGQTAVNTGAGLIQLDAGNNHFADAVSLHGGTTLLKSDAALTLGASAVGALTVTTAGTLTQSGALSASGDVVLNAGSAAVSLANPGNDLRGDITVSGAGVSLATQGDLRLVSLSQGGQPQALSLDAGGELFLPAALTSFDTGTAALLLASRGTAFTTPGPLRGGDVTLIGRSVVLAHDIAASQALVVQATAGDVVQQQGHLALTGTVNSRFTSGSGDIDLRQAGNTLRGPVDLAGRQVQLLADGDLTLGRVDATGALQVRSTTGKLLQTAQGVSVADAATLQAAGAITLDAATNDWNGPVNLTGGAAHLQGQGAVVLDDVGVSALWLKAGGNVSQRQAIGMTGALIVDAGAADIDLTAAANQLSGVVSLTGRTARLHTQGALSLGQVMLSGDLSASSTGLLKQTSGPWTIAGKAGFDAGTAAIELEDPGNSWGGAVSLKGGTAKLAGGAVTLGTVDVSSLELKAQGDIGQDTTSVKVTGRFAVDAGAADVDLRDPDNQLGGAVALKGRDIKLFTQGALTLDTLDTRALEVAAGTSVKLGQGTVSGTLRATSGNGDITQADDLHVTGATTLNAGSRDIVLADTGNEFGGPLSLSGRAVTIFNRPDLSFGAVTFSSLDATSQGAISLGTGSLSGNLTARALGGAITQVAGGLVVNGTATLQASTGMSLNEPGNQWRGTLNLQGGSTSLTSLASDTALRLGNVNTGALALTANGAITQTLPLTVRGTGSVNAGSSLITLDTSGNLFSGALSLTGGAVQLTSGSALSLANLQVASLTVQSSGGLQLGRGAVTGNLVAVSNGATLSQASGGLTVGGAASLNAGGGALQLAASGNNFVGPVSLSAGDATLASAGLLRLASFNARNLTLVAGGDLVLGSGAVAGDLSATTRGTRISQTQPFTVQGTARFVADTNLVDLALDNPGNEWLGPIEMTGINGGRFISANLATAGDLSFKGDVQTLTLSSGGRLTLGGGQNQTLTAAARSGIVQTGALSVSGETTLIARGGTGMAVDLGQAGNDLNGVTLAADAGGSLGRVQLREADAGRRDGLRVTGDAATLEVTSAGALAFGGGRYTSLTADTSAAGAAITQSAALAVSGTARFKAGAGNLTLTRPDNQLPTVAVDSAATASLVSQGDFAVEAGAVSTQLALGGPGAISLVGNFSGSGELLMNGSGALTLDRAHAYSGGTRIDSGRLVLQGPAAQAGTGAVRLGANGQLDLRDGATLANGLVVQGGRITSSAGAGTLAGPVTLQADALFQPGGGGLTVSGSLADGGAGFGLRLSGGGSLVLAGVNRYSGATDIAAGTLRAGVSGALPDTSAVQVAAGATLALGADQAAGSLAGAGQVALGSFNLAAGADGRDSHFSGSLAGAGGFSKRGAGRLTLDGNNLHSGATHVEAGELVLASSTALNEATAVMVDAGARLTVQQPSRLGALAGAGTVDVQAAQLAVGANGDSTRWAGSLIGSGALIKLGTGRFTLAGSNSFSGGLQVQAGVLALEGAGLRPLAAASTAPGPVLPAGSAVSVAAGATLALLADAGFDTLTGAGEVQLGSSTLTLGGAGGTSRFDGSFNGTGNLTKAGAGSLTLGGRSRHTGTTRVAEGELVLSADQALGGASALVIDAPGRVQVQAAQTVASLAGSGRLQLAADLATGADGSDSRFDGLISGSGGLVKQGAGMLTLTAANTYGGASRIEAGAVRLSGQGLLGRGDLQNDGQLLLARSEALTLDQAVSGRGSLVIQQGDVTLASAGNRYSGATQVQGGRLLTTTADRLPDGSAVQVAAGAQLDLGGSDTVASLQAAGSVRLAGSLTTTGEQVYTGSLTLANPGGLTLAGSLIDASRSSNQFGSAPLGLQGGEVQIKAPGTLVLGEVSLARGGRIEAERLSLDGRLQLSGGSLGLVATASPDEAKATLYGTAQVPVAGQPLALAEATVQQGAAGVITLAEGAQLQVTASGGGSVLLTREANSFKGELAVLSGAAYNTAWQPHARGTQAIQSQVRVAGQQVLVGGSGIEADLIHLRADQLATAGTAALVARLPYDEIGLGRALSAPGLTLELAPGAFGVPGSFGTINGQAIQVAVGSTETGARTTGPNAGYVTVLPKAGAQGATAVVLVGPKVGSVPATGGSPYRFFHDGAARPTEIPVVYNGVLPLTPAASGALSSINGDAEEARRARFQDTVRTENVTVRLRAGVIAEVGPGRASTQGSEGARPPEVCDPAERPVLSCKPPLNTP</sequence>
<dbReference type="Pfam" id="PF05860">
    <property type="entry name" value="TPS"/>
    <property type="match status" value="1"/>
</dbReference>
<dbReference type="Proteomes" id="UP000197446">
    <property type="component" value="Unassembled WGS sequence"/>
</dbReference>
<gene>
    <name evidence="4" type="ORF">CDO81_17455</name>
</gene>
<dbReference type="InterPro" id="IPR043709">
    <property type="entry name" value="DUF5649"/>
</dbReference>
<organism evidence="4 5">
    <name type="scientific">Roseateles puraquae</name>
    <dbReference type="NCBI Taxonomy" id="431059"/>
    <lineage>
        <taxon>Bacteria</taxon>
        <taxon>Pseudomonadati</taxon>
        <taxon>Pseudomonadota</taxon>
        <taxon>Betaproteobacteria</taxon>
        <taxon>Burkholderiales</taxon>
        <taxon>Sphaerotilaceae</taxon>
        <taxon>Roseateles</taxon>
    </lineage>
</organism>
<comment type="caution">
    <text evidence="4">The sequence shown here is derived from an EMBL/GenBank/DDBJ whole genome shotgun (WGS) entry which is preliminary data.</text>
</comment>